<evidence type="ECO:0000256" key="5">
    <source>
        <dbReference type="ARBA" id="ARBA00023235"/>
    </source>
</evidence>
<dbReference type="NCBIfam" id="TIGR01445">
    <property type="entry name" value="intein_Nterm"/>
    <property type="match status" value="1"/>
</dbReference>
<dbReference type="InterPro" id="IPR035516">
    <property type="entry name" value="Gyrase/topoIV_suA_C"/>
</dbReference>
<dbReference type="PROSITE" id="PS50817">
    <property type="entry name" value="INTEIN_N_TER"/>
    <property type="match status" value="1"/>
</dbReference>
<dbReference type="Gene3D" id="3.90.199.10">
    <property type="entry name" value="Topoisomerase II, domain 5"/>
    <property type="match status" value="2"/>
</dbReference>
<name>A0A8S5PPU1_9CAUD</name>
<dbReference type="Gene3D" id="1.10.268.10">
    <property type="entry name" value="Topoisomerase, domain 3"/>
    <property type="match status" value="1"/>
</dbReference>
<dbReference type="GO" id="GO:0016539">
    <property type="term" value="P:intein-mediated protein splicing"/>
    <property type="evidence" value="ECO:0007669"/>
    <property type="project" value="InterPro"/>
</dbReference>
<feature type="domain" description="Topo IIA-type catalytic" evidence="7">
    <location>
        <begin position="31"/>
        <end position="644"/>
    </location>
</feature>
<dbReference type="Pfam" id="PF03989">
    <property type="entry name" value="DNA_gyraseA_C"/>
    <property type="match status" value="3"/>
</dbReference>
<dbReference type="GO" id="GO:0003677">
    <property type="term" value="F:DNA binding"/>
    <property type="evidence" value="ECO:0007669"/>
    <property type="project" value="UniProtKB-UniRule"/>
</dbReference>
<keyword evidence="4 6" id="KW-0238">DNA-binding</keyword>
<dbReference type="GO" id="GO:0005524">
    <property type="term" value="F:ATP binding"/>
    <property type="evidence" value="ECO:0007669"/>
    <property type="project" value="InterPro"/>
</dbReference>
<dbReference type="InterPro" id="IPR006691">
    <property type="entry name" value="GyrA/parC_rep"/>
</dbReference>
<keyword evidence="5" id="KW-0413">Isomerase</keyword>
<dbReference type="GO" id="GO:0006265">
    <property type="term" value="P:DNA topological change"/>
    <property type="evidence" value="ECO:0007669"/>
    <property type="project" value="InterPro"/>
</dbReference>
<dbReference type="SMART" id="SM00434">
    <property type="entry name" value="TOP4c"/>
    <property type="match status" value="1"/>
</dbReference>
<evidence type="ECO:0000256" key="2">
    <source>
        <dbReference type="ARBA" id="ARBA00012895"/>
    </source>
</evidence>
<organism evidence="8">
    <name type="scientific">Myoviridae sp. ctwwN25</name>
    <dbReference type="NCBI Taxonomy" id="2825209"/>
    <lineage>
        <taxon>Viruses</taxon>
        <taxon>Duplodnaviria</taxon>
        <taxon>Heunggongvirae</taxon>
        <taxon>Uroviricota</taxon>
        <taxon>Caudoviricetes</taxon>
    </lineage>
</organism>
<evidence type="ECO:0000256" key="3">
    <source>
        <dbReference type="ARBA" id="ARBA00023029"/>
    </source>
</evidence>
<dbReference type="InterPro" id="IPR036844">
    <property type="entry name" value="Hint_dom_sf"/>
</dbReference>
<dbReference type="Gene3D" id="3.30.1360.40">
    <property type="match status" value="1"/>
</dbReference>
<evidence type="ECO:0000313" key="8">
    <source>
        <dbReference type="EMBL" id="DAE08541.1"/>
    </source>
</evidence>
<evidence type="ECO:0000256" key="6">
    <source>
        <dbReference type="PROSITE-ProRule" id="PRU01384"/>
    </source>
</evidence>
<dbReference type="InterPro" id="IPR003587">
    <property type="entry name" value="Hint_dom_N"/>
</dbReference>
<dbReference type="Pfam" id="PF00521">
    <property type="entry name" value="DNA_topoisoIV"/>
    <property type="match status" value="2"/>
</dbReference>
<evidence type="ECO:0000256" key="4">
    <source>
        <dbReference type="ARBA" id="ARBA00023125"/>
    </source>
</evidence>
<keyword evidence="3" id="KW-0799">Topoisomerase</keyword>
<dbReference type="EC" id="5.6.2.2" evidence="2"/>
<dbReference type="SMART" id="SM00306">
    <property type="entry name" value="HintN"/>
    <property type="match status" value="1"/>
</dbReference>
<reference evidence="8" key="1">
    <citation type="journal article" date="2021" name="Proc. Natl. Acad. Sci. U.S.A.">
        <title>A Catalog of Tens of Thousands of Viruses from Human Metagenomes Reveals Hidden Associations with Chronic Diseases.</title>
        <authorList>
            <person name="Tisza M.J."/>
            <person name="Buck C.B."/>
        </authorList>
    </citation>
    <scope>NUCLEOTIDE SEQUENCE</scope>
    <source>
        <strain evidence="8">CtwwN25</strain>
    </source>
</reference>
<dbReference type="Gene3D" id="2.120.10.90">
    <property type="entry name" value="DNA gyrase/topoisomerase IV, subunit A, C-terminal"/>
    <property type="match status" value="1"/>
</dbReference>
<sequence>MAETILNKSSNEQFKDDYTRYALYTTYKRVLSDMRDGLKPVQRRILWTMFHDTKAVTHTVKSAAVVGDVMKLYHPHGNCLGGLTQVYTVDGNITDIESVYKSGVKELEIKAFDPVSRKVVTAKATHFRIGTYADKIYKITATNGFSIQCTANHPILMNYFQWKNAEDVTGTDYFVQYNINGFRSTLKVDTIEIIELKEKIPMYDFTVSGYENMLIPIGDDHFVCVHNSGIYGTIKPMTNWFESKVPMVDNQGSFGNLEGDPASAERYTECKLSKFALECVIGELANTTKAVDWLDNYSNTCMEPEYLPVKVPLLLVEGSLGIGVGLRADIPAHNLGEVIDATIYLMHNPDGNVALVPDHCMACEIYDCDWEKISKTGFGHYKIRGKIDIETYKGKTALVIKSLPDMTFLDTIREKLEDLVDKKKIIQIENMYDECTPDTMRFVIVLKNGADPNYVREVIYKNTKVEQTLRINMETLYKFRPMRMSYKSYLLSFIDMRKLTKFRVYSNVLQDIQTKIHERDAYIKVLESGEIDNIIAMIRKQKKTDDSILIDYLIKKLKITDLQARYIINADLRRLSIGYLNKYKAEAVELEKQRKYYMDLIVDEKRIEAEIEAELLDIKARYGKPRMCKLIKGTDDLDIPKGEMVIAVTEKNFVRKVPGGTAIGSFRNDSVKSMIKIDNTDSIMIFDEQGRVFKLPVHKIPFTDRQSNGTDIRFLVKGLTANINCIIPESVIKELAKKGTHNNKHYLISITRSGLYKRMDLDDFINVPPSGLLYAKLDQPDFIKDIIIAHSNFNIIIYSDKKAVSVNVNDIPYLKRNTKGSRSIYNADVVDGLCVIDQTKSDIIVITESGKLNRIPIMSLPINPNKKGFNVIKLSSGDKINSIVSGNDSNIICIKTLKSYYEIPVAQLHVGSSVSGGEKLIAMKADQMIRCWIK</sequence>
<dbReference type="CDD" id="cd00081">
    <property type="entry name" value="Hint"/>
    <property type="match status" value="1"/>
</dbReference>
<dbReference type="EMBL" id="BK015472">
    <property type="protein sequence ID" value="DAE08541.1"/>
    <property type="molecule type" value="Genomic_DNA"/>
</dbReference>
<proteinExistence type="inferred from homology"/>
<dbReference type="InterPro" id="IPR013758">
    <property type="entry name" value="Topo_IIA_A/C_ab"/>
</dbReference>
<dbReference type="InterPro" id="IPR013760">
    <property type="entry name" value="Topo_IIA-like_dom_sf"/>
</dbReference>
<evidence type="ECO:0000256" key="1">
    <source>
        <dbReference type="ARBA" id="ARBA00008263"/>
    </source>
</evidence>
<dbReference type="PANTHER" id="PTHR43493">
    <property type="entry name" value="DNA GYRASE/TOPOISOMERASE SUBUNIT A"/>
    <property type="match status" value="1"/>
</dbReference>
<protein>
    <recommendedName>
        <fullName evidence="2">DNA topoisomerase (ATP-hydrolyzing)</fullName>
        <ecNumber evidence="2">5.6.2.2</ecNumber>
    </recommendedName>
</protein>
<dbReference type="Gene3D" id="2.170.16.10">
    <property type="entry name" value="Hedgehog/Intein (Hint) domain"/>
    <property type="match status" value="1"/>
</dbReference>
<dbReference type="PROSITE" id="PS52040">
    <property type="entry name" value="TOPO_IIA"/>
    <property type="match status" value="1"/>
</dbReference>
<dbReference type="GO" id="GO:0003918">
    <property type="term" value="F:DNA topoisomerase type II (double strand cut, ATP-hydrolyzing) activity"/>
    <property type="evidence" value="ECO:0007669"/>
    <property type="project" value="UniProtKB-EC"/>
</dbReference>
<comment type="caution">
    <text evidence="6">Lacks conserved residue(s) required for the propagation of feature annotation.</text>
</comment>
<dbReference type="GO" id="GO:0009330">
    <property type="term" value="C:DNA topoisomerase type II (double strand cut, ATP-hydrolyzing) complex"/>
    <property type="evidence" value="ECO:0007669"/>
    <property type="project" value="TreeGrafter"/>
</dbReference>
<evidence type="ECO:0000259" key="7">
    <source>
        <dbReference type="PROSITE" id="PS52040"/>
    </source>
</evidence>
<comment type="similarity">
    <text evidence="1">Belongs to the type II topoisomerase GyrA/ParC subunit family.</text>
</comment>
<dbReference type="InterPro" id="IPR006141">
    <property type="entry name" value="Intein_N"/>
</dbReference>
<accession>A0A8S5PPU1</accession>
<dbReference type="SUPFAM" id="SSF51294">
    <property type="entry name" value="Hedgehog/intein (Hint) domain"/>
    <property type="match status" value="1"/>
</dbReference>
<dbReference type="SUPFAM" id="SSF101904">
    <property type="entry name" value="GyrA/ParC C-terminal domain-like"/>
    <property type="match status" value="1"/>
</dbReference>
<dbReference type="SUPFAM" id="SSF56719">
    <property type="entry name" value="Type II DNA topoisomerase"/>
    <property type="match status" value="2"/>
</dbReference>
<dbReference type="InterPro" id="IPR050220">
    <property type="entry name" value="Type_II_DNA_Topoisomerases"/>
</dbReference>
<dbReference type="InterPro" id="IPR002205">
    <property type="entry name" value="Topo_IIA_dom_A"/>
</dbReference>
<dbReference type="InterPro" id="IPR013757">
    <property type="entry name" value="Topo_IIA_A_a_sf"/>
</dbReference>
<dbReference type="PANTHER" id="PTHR43493:SF5">
    <property type="entry name" value="DNA GYRASE SUBUNIT A, CHLOROPLASTIC_MITOCHONDRIAL"/>
    <property type="match status" value="1"/>
</dbReference>